<dbReference type="EMBL" id="JPPY01000077">
    <property type="protein sequence ID" value="KND36640.1"/>
    <property type="molecule type" value="Genomic_DNA"/>
</dbReference>
<dbReference type="GO" id="GO:0016405">
    <property type="term" value="F:CoA-ligase activity"/>
    <property type="evidence" value="ECO:0007669"/>
    <property type="project" value="TreeGrafter"/>
</dbReference>
<gene>
    <name evidence="5" type="ORF">IQ63_11885</name>
</gene>
<evidence type="ECO:0000313" key="5">
    <source>
        <dbReference type="EMBL" id="KND36640.1"/>
    </source>
</evidence>
<dbReference type="PROSITE" id="PS00455">
    <property type="entry name" value="AMP_BINDING"/>
    <property type="match status" value="1"/>
</dbReference>
<protein>
    <submittedName>
        <fullName evidence="5">AMP-dependent synthetase</fullName>
    </submittedName>
</protein>
<evidence type="ECO:0000313" key="6">
    <source>
        <dbReference type="Proteomes" id="UP000037151"/>
    </source>
</evidence>
<reference evidence="6" key="1">
    <citation type="submission" date="2014-07" db="EMBL/GenBank/DDBJ databases">
        <title>Genome sequencing of plant-pathogenic Streptomyces species.</title>
        <authorList>
            <person name="Harrison J."/>
            <person name="Sapp M."/>
            <person name="Thwaites R."/>
            <person name="Studholme D.J."/>
        </authorList>
    </citation>
    <scope>NUCLEOTIDE SEQUENCE [LARGE SCALE GENOMIC DNA]</scope>
    <source>
        <strain evidence="6">NCPPB 4445</strain>
    </source>
</reference>
<comment type="caution">
    <text evidence="5">The sequence shown here is derived from an EMBL/GenBank/DDBJ whole genome shotgun (WGS) entry which is preliminary data.</text>
</comment>
<dbReference type="SUPFAM" id="SSF56801">
    <property type="entry name" value="Acetyl-CoA synthetase-like"/>
    <property type="match status" value="1"/>
</dbReference>
<dbReference type="AlphaFoldDB" id="A0A0L0KG84"/>
<dbReference type="Gene3D" id="3.30.300.30">
    <property type="match status" value="1"/>
</dbReference>
<dbReference type="PATRIC" id="fig|42234.21.peg.2448"/>
<accession>A0A0L0KG84</accession>
<evidence type="ECO:0000259" key="4">
    <source>
        <dbReference type="Pfam" id="PF13193"/>
    </source>
</evidence>
<dbReference type="InterPro" id="IPR025110">
    <property type="entry name" value="AMP-bd_C"/>
</dbReference>
<proteinExistence type="inferred from homology"/>
<keyword evidence="2" id="KW-0436">Ligase</keyword>
<dbReference type="Proteomes" id="UP000037151">
    <property type="component" value="Unassembled WGS sequence"/>
</dbReference>
<dbReference type="CDD" id="cd05904">
    <property type="entry name" value="4CL"/>
    <property type="match status" value="1"/>
</dbReference>
<dbReference type="InterPro" id="IPR000873">
    <property type="entry name" value="AMP-dep_synth/lig_dom"/>
</dbReference>
<dbReference type="InterPro" id="IPR020845">
    <property type="entry name" value="AMP-binding_CS"/>
</dbReference>
<evidence type="ECO:0000259" key="3">
    <source>
        <dbReference type="Pfam" id="PF00501"/>
    </source>
</evidence>
<dbReference type="OrthoDB" id="9803968at2"/>
<comment type="similarity">
    <text evidence="1">Belongs to the ATP-dependent AMP-binding enzyme family.</text>
</comment>
<dbReference type="InterPro" id="IPR045851">
    <property type="entry name" value="AMP-bd_C_sf"/>
</dbReference>
<sequence length="522" mass="55718">MFRSEYADVPAVDLPIHDAVLGRAAEFGALPALIDGTDGTTLSYEQLDRFHRRVAAGLADAGVRKGHVLALHSPNTVAFPIAFYAATRAGASVTTVHPQCTPEEFARQLRDSAARWIVTVSPLLETARRAAELAGGVEEVFVCDEARGHRSLIGMLASQAPEPNPYIDPVEDVAALPYSSGTTGLPKGVMLTHRQIATNLAQLEPVMPSGPGDRILAILPFFHIYGLTALMNAPLRLGATVVVLPRFDLETFLAAVERHRITGLYVAPPIVLALAKHPAVERYDLSSLKYVISAAAPLDAGLAAACARRLNLPPVGQAYGMTELSPGTHVVPLDAMAAAPPGTVGKLIGGTRMRIVSLDDPGKDLGPGEAGELLFRGPQVMKGYLGHPDATAAMIDADGWLHTGDIGYADDAGWLYVVDRVKELIKYKGFQVAPAELEALLLTHPGIADAAVIGTYNDDGTEVPHAHVVRRPDAAGLSEGEVLMYVAERVAPYKRVRRVTFVDAVPRAASGKILRRELRERA</sequence>
<feature type="domain" description="AMP-binding enzyme C-terminal" evidence="4">
    <location>
        <begin position="436"/>
        <end position="512"/>
    </location>
</feature>
<dbReference type="PANTHER" id="PTHR24096:SF149">
    <property type="entry name" value="AMP-BINDING DOMAIN-CONTAINING PROTEIN-RELATED"/>
    <property type="match status" value="1"/>
</dbReference>
<dbReference type="Pfam" id="PF13193">
    <property type="entry name" value="AMP-binding_C"/>
    <property type="match status" value="1"/>
</dbReference>
<name>A0A0L0KG84_9ACTN</name>
<dbReference type="PANTHER" id="PTHR24096">
    <property type="entry name" value="LONG-CHAIN-FATTY-ACID--COA LIGASE"/>
    <property type="match status" value="1"/>
</dbReference>
<dbReference type="FunFam" id="3.30.300.30:FF:000007">
    <property type="entry name" value="4-coumarate--CoA ligase 2"/>
    <property type="match status" value="1"/>
</dbReference>
<dbReference type="Pfam" id="PF00501">
    <property type="entry name" value="AMP-binding"/>
    <property type="match status" value="1"/>
</dbReference>
<dbReference type="RefSeq" id="WP_050370588.1">
    <property type="nucleotide sequence ID" value="NZ_KQ257813.1"/>
</dbReference>
<dbReference type="Gene3D" id="3.40.50.12780">
    <property type="entry name" value="N-terminal domain of ligase-like"/>
    <property type="match status" value="1"/>
</dbReference>
<organism evidence="5 6">
    <name type="scientific">Streptomyces acidiscabies</name>
    <dbReference type="NCBI Taxonomy" id="42234"/>
    <lineage>
        <taxon>Bacteria</taxon>
        <taxon>Bacillati</taxon>
        <taxon>Actinomycetota</taxon>
        <taxon>Actinomycetes</taxon>
        <taxon>Kitasatosporales</taxon>
        <taxon>Streptomycetaceae</taxon>
        <taxon>Streptomyces</taxon>
    </lineage>
</organism>
<evidence type="ECO:0000256" key="1">
    <source>
        <dbReference type="ARBA" id="ARBA00006432"/>
    </source>
</evidence>
<feature type="domain" description="AMP-dependent synthetase/ligase" evidence="3">
    <location>
        <begin position="24"/>
        <end position="385"/>
    </location>
</feature>
<evidence type="ECO:0000256" key="2">
    <source>
        <dbReference type="ARBA" id="ARBA00022598"/>
    </source>
</evidence>
<dbReference type="InterPro" id="IPR042099">
    <property type="entry name" value="ANL_N_sf"/>
</dbReference>